<dbReference type="PANTHER" id="PTHR31272">
    <property type="entry name" value="CYTOCHROME C-TYPE BIOGENESIS PROTEIN HI_1454-RELATED"/>
    <property type="match status" value="1"/>
</dbReference>
<reference evidence="8" key="1">
    <citation type="submission" date="2022-07" db="EMBL/GenBank/DDBJ databases">
        <authorList>
            <person name="Li W.-J."/>
            <person name="Deng Q.-Q."/>
        </authorList>
    </citation>
    <scope>NUCLEOTIDE SEQUENCE</scope>
    <source>
        <strain evidence="8">SYSU M60031</strain>
    </source>
</reference>
<name>A0AA41X5G0_9BACI</name>
<keyword evidence="3 6" id="KW-0812">Transmembrane</keyword>
<dbReference type="PANTHER" id="PTHR31272:SF4">
    <property type="entry name" value="CYTOCHROME C-TYPE BIOGENESIS PROTEIN HI_1454-RELATED"/>
    <property type="match status" value="1"/>
</dbReference>
<evidence type="ECO:0000256" key="4">
    <source>
        <dbReference type="ARBA" id="ARBA00022989"/>
    </source>
</evidence>
<evidence type="ECO:0000256" key="2">
    <source>
        <dbReference type="ARBA" id="ARBA00006143"/>
    </source>
</evidence>
<accession>A0AA41X5G0</accession>
<dbReference type="Pfam" id="PF02683">
    <property type="entry name" value="DsbD_TM"/>
    <property type="match status" value="1"/>
</dbReference>
<feature type="transmembrane region" description="Helical" evidence="6">
    <location>
        <begin position="127"/>
        <end position="157"/>
    </location>
</feature>
<gene>
    <name evidence="8" type="ORF">NK662_11205</name>
</gene>
<evidence type="ECO:0000256" key="6">
    <source>
        <dbReference type="SAM" id="Phobius"/>
    </source>
</evidence>
<protein>
    <submittedName>
        <fullName evidence="8">Cytochrome c biogenesis protein CcdA</fullName>
    </submittedName>
</protein>
<dbReference type="GO" id="GO:0016020">
    <property type="term" value="C:membrane"/>
    <property type="evidence" value="ECO:0007669"/>
    <property type="project" value="UniProtKB-SubCell"/>
</dbReference>
<dbReference type="RefSeq" id="WP_254759025.1">
    <property type="nucleotide sequence ID" value="NZ_JANCLT010000005.1"/>
</dbReference>
<dbReference type="Proteomes" id="UP001156102">
    <property type="component" value="Unassembled WGS sequence"/>
</dbReference>
<dbReference type="EMBL" id="JANCLT010000005">
    <property type="protein sequence ID" value="MCP8969107.1"/>
    <property type="molecule type" value="Genomic_DNA"/>
</dbReference>
<comment type="similarity">
    <text evidence="2">Belongs to the DsbD family.</text>
</comment>
<feature type="transmembrane region" description="Helical" evidence="6">
    <location>
        <begin position="163"/>
        <end position="186"/>
    </location>
</feature>
<keyword evidence="5 6" id="KW-0472">Membrane</keyword>
<dbReference type="InterPro" id="IPR051790">
    <property type="entry name" value="Cytochrome_c-biogenesis_DsbD"/>
</dbReference>
<feature type="transmembrane region" description="Helical" evidence="6">
    <location>
        <begin position="87"/>
        <end position="107"/>
    </location>
</feature>
<evidence type="ECO:0000313" key="8">
    <source>
        <dbReference type="EMBL" id="MCP8969107.1"/>
    </source>
</evidence>
<evidence type="ECO:0000256" key="1">
    <source>
        <dbReference type="ARBA" id="ARBA00004141"/>
    </source>
</evidence>
<keyword evidence="9" id="KW-1185">Reference proteome</keyword>
<evidence type="ECO:0000313" key="9">
    <source>
        <dbReference type="Proteomes" id="UP001156102"/>
    </source>
</evidence>
<comment type="caution">
    <text evidence="8">The sequence shown here is derived from an EMBL/GenBank/DDBJ whole genome shotgun (WGS) entry which is preliminary data.</text>
</comment>
<sequence>MQDVNIFLAFGAGFLSFISPCCLPLYPAFLSYITGISVSELKEENGVMQRRGMIHTALFLLGFSVIFVAIGFSTTLLGDFLITYQTLIRQLGAIFIIVFGLVIVGLFKPKFLMQDHKVTFRSRPSGYFGSILIGLAFAAGWTPCSGPIIASVIVMASTNPQSAMVYMLAYVLGFAIPFFVLSFFITKMSWIKRNSIKIVKVGGYIMIAMGVLLYFNGLTKITIYFTDLFGGFQGF</sequence>
<dbReference type="GO" id="GO:0017004">
    <property type="term" value="P:cytochrome complex assembly"/>
    <property type="evidence" value="ECO:0007669"/>
    <property type="project" value="InterPro"/>
</dbReference>
<feature type="transmembrane region" description="Helical" evidence="6">
    <location>
        <begin position="54"/>
        <end position="75"/>
    </location>
</feature>
<comment type="subcellular location">
    <subcellularLocation>
        <location evidence="1">Membrane</location>
        <topology evidence="1">Multi-pass membrane protein</topology>
    </subcellularLocation>
</comment>
<proteinExistence type="inferred from homology"/>
<evidence type="ECO:0000256" key="5">
    <source>
        <dbReference type="ARBA" id="ARBA00023136"/>
    </source>
</evidence>
<dbReference type="InterPro" id="IPR003834">
    <property type="entry name" value="Cyt_c_assmbl_TM_dom"/>
</dbReference>
<evidence type="ECO:0000259" key="7">
    <source>
        <dbReference type="Pfam" id="PF02683"/>
    </source>
</evidence>
<feature type="transmembrane region" description="Helical" evidence="6">
    <location>
        <begin position="198"/>
        <end position="215"/>
    </location>
</feature>
<dbReference type="AlphaFoldDB" id="A0AA41X5G0"/>
<keyword evidence="4 6" id="KW-1133">Transmembrane helix</keyword>
<evidence type="ECO:0000256" key="3">
    <source>
        <dbReference type="ARBA" id="ARBA00022692"/>
    </source>
</evidence>
<feature type="domain" description="Cytochrome C biogenesis protein transmembrane" evidence="7">
    <location>
        <begin position="6"/>
        <end position="213"/>
    </location>
</feature>
<feature type="transmembrane region" description="Helical" evidence="6">
    <location>
        <begin position="6"/>
        <end position="33"/>
    </location>
</feature>
<organism evidence="8 9">
    <name type="scientific">Ectobacillus ponti</name>
    <dbReference type="NCBI Taxonomy" id="2961894"/>
    <lineage>
        <taxon>Bacteria</taxon>
        <taxon>Bacillati</taxon>
        <taxon>Bacillota</taxon>
        <taxon>Bacilli</taxon>
        <taxon>Bacillales</taxon>
        <taxon>Bacillaceae</taxon>
        <taxon>Ectobacillus</taxon>
    </lineage>
</organism>